<feature type="compositionally biased region" description="Basic and acidic residues" evidence="1">
    <location>
        <begin position="76"/>
        <end position="87"/>
    </location>
</feature>
<accession>A0A1Y2HBC2</accession>
<evidence type="ECO:0000313" key="3">
    <source>
        <dbReference type="Proteomes" id="UP000193411"/>
    </source>
</evidence>
<feature type="compositionally biased region" description="Pro residues" evidence="1">
    <location>
        <begin position="55"/>
        <end position="74"/>
    </location>
</feature>
<keyword evidence="3" id="KW-1185">Reference proteome</keyword>
<sequence>MSSPPSLQAPPSPTPPHSATSDTATTTTTTKSRKRSSSASTNQSPASPRSTSTSPVPPVSTLPLPLPLPLPPSLPDHNHQPEQHQPLDDGALPPAAKRLRRSSSSSPAPVSPSLSQSHSRSRSRSPSPQHLPPPNTTSQLSIRVESGARLAYYHSLILKHLSLAHRLLCLTQNGHEACESQAGPMLTAPGALIAPFDDVDALMRFVDPALDVDADADNNNLLPRNIFLIACAIIATCLDLLDPTDSVLVPLSIPLAKLLCQVTLVLCDIYTDDHIVTDVNVYEGFEPNDPLLARQERYAHRISLNVMHQVTDMIARAAWPARGEGASVWFDLGVIKALQVEGMVHFESRVKVVVVEDEVVSAMAWLERVFCFS</sequence>
<comment type="caution">
    <text evidence="2">The sequence shown here is derived from an EMBL/GenBank/DDBJ whole genome shotgun (WGS) entry which is preliminary data.</text>
</comment>
<dbReference type="EMBL" id="MCFL01000055">
    <property type="protein sequence ID" value="ORZ31805.1"/>
    <property type="molecule type" value="Genomic_DNA"/>
</dbReference>
<dbReference type="AlphaFoldDB" id="A0A1Y2HBC2"/>
<name>A0A1Y2HBC2_9FUNG</name>
<organism evidence="2 3">
    <name type="scientific">Catenaria anguillulae PL171</name>
    <dbReference type="NCBI Taxonomy" id="765915"/>
    <lineage>
        <taxon>Eukaryota</taxon>
        <taxon>Fungi</taxon>
        <taxon>Fungi incertae sedis</taxon>
        <taxon>Blastocladiomycota</taxon>
        <taxon>Blastocladiomycetes</taxon>
        <taxon>Blastocladiales</taxon>
        <taxon>Catenariaceae</taxon>
        <taxon>Catenaria</taxon>
    </lineage>
</organism>
<feature type="compositionally biased region" description="Low complexity" evidence="1">
    <location>
        <begin position="37"/>
        <end position="54"/>
    </location>
</feature>
<protein>
    <submittedName>
        <fullName evidence="2">Uncharacterized protein</fullName>
    </submittedName>
</protein>
<feature type="compositionally biased region" description="Pro residues" evidence="1">
    <location>
        <begin position="7"/>
        <end position="16"/>
    </location>
</feature>
<feature type="compositionally biased region" description="Low complexity" evidence="1">
    <location>
        <begin position="17"/>
        <end position="30"/>
    </location>
</feature>
<proteinExistence type="predicted"/>
<feature type="region of interest" description="Disordered" evidence="1">
    <location>
        <begin position="1"/>
        <end position="139"/>
    </location>
</feature>
<feature type="compositionally biased region" description="Low complexity" evidence="1">
    <location>
        <begin position="102"/>
        <end position="128"/>
    </location>
</feature>
<gene>
    <name evidence="2" type="ORF">BCR44DRAFT_1441665</name>
</gene>
<evidence type="ECO:0000256" key="1">
    <source>
        <dbReference type="SAM" id="MobiDB-lite"/>
    </source>
</evidence>
<evidence type="ECO:0000313" key="2">
    <source>
        <dbReference type="EMBL" id="ORZ31805.1"/>
    </source>
</evidence>
<dbReference type="Proteomes" id="UP000193411">
    <property type="component" value="Unassembled WGS sequence"/>
</dbReference>
<reference evidence="2 3" key="1">
    <citation type="submission" date="2016-07" db="EMBL/GenBank/DDBJ databases">
        <title>Pervasive Adenine N6-methylation of Active Genes in Fungi.</title>
        <authorList>
            <consortium name="DOE Joint Genome Institute"/>
            <person name="Mondo S.J."/>
            <person name="Dannebaum R.O."/>
            <person name="Kuo R.C."/>
            <person name="Labutti K."/>
            <person name="Haridas S."/>
            <person name="Kuo A."/>
            <person name="Salamov A."/>
            <person name="Ahrendt S.R."/>
            <person name="Lipzen A."/>
            <person name="Sullivan W."/>
            <person name="Andreopoulos W.B."/>
            <person name="Clum A."/>
            <person name="Lindquist E."/>
            <person name="Daum C."/>
            <person name="Ramamoorthy G.K."/>
            <person name="Gryganskyi A."/>
            <person name="Culley D."/>
            <person name="Magnuson J.K."/>
            <person name="James T.Y."/>
            <person name="O'Malley M.A."/>
            <person name="Stajich J.E."/>
            <person name="Spatafora J.W."/>
            <person name="Visel A."/>
            <person name="Grigoriev I.V."/>
        </authorList>
    </citation>
    <scope>NUCLEOTIDE SEQUENCE [LARGE SCALE GENOMIC DNA]</scope>
    <source>
        <strain evidence="2 3">PL171</strain>
    </source>
</reference>